<dbReference type="InterPro" id="IPR029044">
    <property type="entry name" value="Nucleotide-diphossugar_trans"/>
</dbReference>
<dbReference type="Pfam" id="PF00535">
    <property type="entry name" value="Glycos_transf_2"/>
    <property type="match status" value="1"/>
</dbReference>
<evidence type="ECO:0000256" key="6">
    <source>
        <dbReference type="ARBA" id="ARBA00022989"/>
    </source>
</evidence>
<protein>
    <recommendedName>
        <fullName evidence="8">Glycosyltransferase 2-like domain-containing protein</fullName>
    </recommendedName>
</protein>
<keyword evidence="4" id="KW-0812">Transmembrane</keyword>
<accession>A0A0S4PXB3</accession>
<dbReference type="RefSeq" id="WP_269147261.1">
    <property type="nucleotide sequence ID" value="NZ_CANAAH010000002.1"/>
</dbReference>
<dbReference type="KEGG" id="hty:BN2458_PEG1476"/>
<gene>
    <name evidence="9" type="ORF">BN2458_PEG1476</name>
</gene>
<name>A0A0S4PXB3_9HELI</name>
<feature type="domain" description="Glycosyltransferase 2-like" evidence="8">
    <location>
        <begin position="5"/>
        <end position="64"/>
    </location>
</feature>
<dbReference type="InterPro" id="IPR001173">
    <property type="entry name" value="Glyco_trans_2-like"/>
</dbReference>
<dbReference type="SUPFAM" id="SSF53448">
    <property type="entry name" value="Nucleotide-diphospho-sugar transferases"/>
    <property type="match status" value="1"/>
</dbReference>
<sequence>MAKLSLIVPCYNEADSLLSFCKNIFAVFEDISKTYSQSVFELIFVNDGSSDNTLQILRSLQNAQEGSCDIQDSAFLSIPPPRSMQNKNY</sequence>
<keyword evidence="6" id="KW-1133">Transmembrane helix</keyword>
<dbReference type="GO" id="GO:0009103">
    <property type="term" value="P:lipopolysaccharide biosynthetic process"/>
    <property type="evidence" value="ECO:0007669"/>
    <property type="project" value="UniProtKB-KW"/>
</dbReference>
<reference evidence="10" key="1">
    <citation type="submission" date="2015-11" db="EMBL/GenBank/DDBJ databases">
        <authorList>
            <person name="Anvar S.Y."/>
        </authorList>
    </citation>
    <scope>NUCLEOTIDE SEQUENCE [LARGE SCALE GENOMIC DNA]</scope>
</reference>
<evidence type="ECO:0000256" key="4">
    <source>
        <dbReference type="ARBA" id="ARBA00022692"/>
    </source>
</evidence>
<evidence type="ECO:0000256" key="2">
    <source>
        <dbReference type="ARBA" id="ARBA00022676"/>
    </source>
</evidence>
<dbReference type="GeneID" id="78152359"/>
<dbReference type="Gene3D" id="3.90.550.10">
    <property type="entry name" value="Spore Coat Polysaccharide Biosynthesis Protein SpsA, Chain A"/>
    <property type="match status" value="1"/>
</dbReference>
<dbReference type="PANTHER" id="PTHR48090:SF3">
    <property type="entry name" value="UNDECAPRENYL-PHOSPHATE 4-DEOXY-4-FORMAMIDO-L-ARABINOSE TRANSFERASE"/>
    <property type="match status" value="1"/>
</dbReference>
<evidence type="ECO:0000256" key="7">
    <source>
        <dbReference type="ARBA" id="ARBA00023136"/>
    </source>
</evidence>
<dbReference type="EMBL" id="LN907858">
    <property type="protein sequence ID" value="CUU40359.1"/>
    <property type="molecule type" value="Genomic_DNA"/>
</dbReference>
<evidence type="ECO:0000313" key="9">
    <source>
        <dbReference type="EMBL" id="CUU40359.1"/>
    </source>
</evidence>
<keyword evidence="7" id="KW-0472">Membrane</keyword>
<evidence type="ECO:0000313" key="10">
    <source>
        <dbReference type="Proteomes" id="UP000064525"/>
    </source>
</evidence>
<keyword evidence="3" id="KW-0808">Transferase</keyword>
<proteinExistence type="predicted"/>
<dbReference type="AlphaFoldDB" id="A0A0S4PXB3"/>
<dbReference type="PATRIC" id="fig|76936.10.peg.1441"/>
<keyword evidence="1" id="KW-1003">Cell membrane</keyword>
<dbReference type="GO" id="GO:0005886">
    <property type="term" value="C:plasma membrane"/>
    <property type="evidence" value="ECO:0007669"/>
    <property type="project" value="TreeGrafter"/>
</dbReference>
<evidence type="ECO:0000256" key="1">
    <source>
        <dbReference type="ARBA" id="ARBA00022475"/>
    </source>
</evidence>
<keyword evidence="5" id="KW-0448">Lipopolysaccharide biosynthesis</keyword>
<evidence type="ECO:0000256" key="5">
    <source>
        <dbReference type="ARBA" id="ARBA00022985"/>
    </source>
</evidence>
<evidence type="ECO:0000256" key="3">
    <source>
        <dbReference type="ARBA" id="ARBA00022679"/>
    </source>
</evidence>
<dbReference type="Proteomes" id="UP000064525">
    <property type="component" value="Chromosome I"/>
</dbReference>
<dbReference type="PANTHER" id="PTHR48090">
    <property type="entry name" value="UNDECAPRENYL-PHOSPHATE 4-DEOXY-4-FORMAMIDO-L-ARABINOSE TRANSFERASE-RELATED"/>
    <property type="match status" value="1"/>
</dbReference>
<dbReference type="GO" id="GO:0016757">
    <property type="term" value="F:glycosyltransferase activity"/>
    <property type="evidence" value="ECO:0007669"/>
    <property type="project" value="UniProtKB-KW"/>
</dbReference>
<evidence type="ECO:0000259" key="8">
    <source>
        <dbReference type="Pfam" id="PF00535"/>
    </source>
</evidence>
<dbReference type="InterPro" id="IPR050256">
    <property type="entry name" value="Glycosyltransferase_2"/>
</dbReference>
<organism evidence="9 10">
    <name type="scientific">Helicobacter typhlonius</name>
    <dbReference type="NCBI Taxonomy" id="76936"/>
    <lineage>
        <taxon>Bacteria</taxon>
        <taxon>Pseudomonadati</taxon>
        <taxon>Campylobacterota</taxon>
        <taxon>Epsilonproteobacteria</taxon>
        <taxon>Campylobacterales</taxon>
        <taxon>Helicobacteraceae</taxon>
        <taxon>Helicobacter</taxon>
    </lineage>
</organism>
<keyword evidence="2" id="KW-0328">Glycosyltransferase</keyword>